<dbReference type="Gene3D" id="1.25.40.10">
    <property type="entry name" value="Tetratricopeptide repeat domain"/>
    <property type="match status" value="1"/>
</dbReference>
<dbReference type="RefSeq" id="WP_154327605.1">
    <property type="nucleotide sequence ID" value="NZ_CP045696.1"/>
</dbReference>
<comment type="caution">
    <text evidence="1">The sequence shown here is derived from an EMBL/GenBank/DDBJ whole genome shotgun (WGS) entry which is preliminary data.</text>
</comment>
<dbReference type="SUPFAM" id="SSF48452">
    <property type="entry name" value="TPR-like"/>
    <property type="match status" value="1"/>
</dbReference>
<protein>
    <recommendedName>
        <fullName evidence="3">Tetratricopeptide repeat protein</fullName>
    </recommendedName>
</protein>
<proteinExistence type="predicted"/>
<dbReference type="InterPro" id="IPR011990">
    <property type="entry name" value="TPR-like_helical_dom_sf"/>
</dbReference>
<keyword evidence="2" id="KW-1185">Reference proteome</keyword>
<dbReference type="EMBL" id="VULT01000005">
    <property type="protein sequence ID" value="MSS16990.1"/>
    <property type="molecule type" value="Genomic_DNA"/>
</dbReference>
<sequence>MKKLLIEESFPTLKTDLTALTAQVGKTGELPPLQDLDTATAIDLRLWHVKYLMQHERQHDAAMAIDAMVFDDSIAGFPLLHHAWLWLARMSLFIDSNDYMLALGSAENALNVLVDVTAKRSEDFLAIVASLLYNLAYVHYMTDDNARAVKELTKCQKLFERLVKRNNARFSPMLVYAVEASTTIFKSRIKQMNVFAHYQTTTELYTAMLADKDSQKVRMALANLVDSLRHEGDLMLQMGNARNAVKFYTKALRYQKKISPVMGHKELTLSIGLAKALLRLVNRRAAAEQLLNSLLPLAQRLQAGDEILEIEQLLNNRNKNSNIMSMLKGMS</sequence>
<accession>A0A6L5X9G2</accession>
<dbReference type="Proteomes" id="UP000483362">
    <property type="component" value="Unassembled WGS sequence"/>
</dbReference>
<evidence type="ECO:0000313" key="2">
    <source>
        <dbReference type="Proteomes" id="UP000483362"/>
    </source>
</evidence>
<gene>
    <name evidence="1" type="ORF">FYJ29_04320</name>
</gene>
<evidence type="ECO:0000313" key="1">
    <source>
        <dbReference type="EMBL" id="MSS16990.1"/>
    </source>
</evidence>
<organism evidence="1 2">
    <name type="scientific">Sodaliphilus pleomorphus</name>
    <dbReference type="NCBI Taxonomy" id="2606626"/>
    <lineage>
        <taxon>Bacteria</taxon>
        <taxon>Pseudomonadati</taxon>
        <taxon>Bacteroidota</taxon>
        <taxon>Bacteroidia</taxon>
        <taxon>Bacteroidales</taxon>
        <taxon>Muribaculaceae</taxon>
        <taxon>Sodaliphilus</taxon>
    </lineage>
</organism>
<dbReference type="AlphaFoldDB" id="A0A6L5X9G2"/>
<evidence type="ECO:0008006" key="3">
    <source>
        <dbReference type="Google" id="ProtNLM"/>
    </source>
</evidence>
<reference evidence="1 2" key="1">
    <citation type="submission" date="2019-08" db="EMBL/GenBank/DDBJ databases">
        <title>In-depth cultivation of the pig gut microbiome towards novel bacterial diversity and tailored functional studies.</title>
        <authorList>
            <person name="Wylensek D."/>
            <person name="Hitch T.C.A."/>
            <person name="Clavel T."/>
        </authorList>
    </citation>
    <scope>NUCLEOTIDE SEQUENCE [LARGE SCALE GENOMIC DNA]</scope>
    <source>
        <strain evidence="1 2">Oil-RF-744-WCA-WT-10</strain>
    </source>
</reference>
<name>A0A6L5X9G2_9BACT</name>